<accession>A0A100IUJ0</accession>
<name>A0A100IUJ0_ASPNG</name>
<dbReference type="VEuPathDB" id="FungiDB:M747DRAFT_307280"/>
<dbReference type="EMBL" id="BCMY01000033">
    <property type="protein sequence ID" value="GAQ47635.1"/>
    <property type="molecule type" value="Genomic_DNA"/>
</dbReference>
<dbReference type="Pfam" id="PF14231">
    <property type="entry name" value="GXWXG"/>
    <property type="match status" value="1"/>
</dbReference>
<dbReference type="VEuPathDB" id="FungiDB:An08g08120"/>
<proteinExistence type="predicted"/>
<comment type="caution">
    <text evidence="2">The sequence shown here is derived from an EMBL/GenBank/DDBJ whole genome shotgun (WGS) entry which is preliminary data.</text>
</comment>
<dbReference type="OrthoDB" id="2213372at2759"/>
<dbReference type="OMA" id="WDMHVID"/>
<evidence type="ECO:0000259" key="1">
    <source>
        <dbReference type="Pfam" id="PF14231"/>
    </source>
</evidence>
<gene>
    <name evidence="2" type="ORF">ABL_10296</name>
</gene>
<organism evidence="2 3">
    <name type="scientific">Aspergillus niger</name>
    <dbReference type="NCBI Taxonomy" id="5061"/>
    <lineage>
        <taxon>Eukaryota</taxon>
        <taxon>Fungi</taxon>
        <taxon>Dikarya</taxon>
        <taxon>Ascomycota</taxon>
        <taxon>Pezizomycotina</taxon>
        <taxon>Eurotiomycetes</taxon>
        <taxon>Eurotiomycetidae</taxon>
        <taxon>Eurotiales</taxon>
        <taxon>Aspergillaceae</taxon>
        <taxon>Aspergillus</taxon>
        <taxon>Aspergillus subgen. Circumdati</taxon>
    </lineage>
</organism>
<dbReference type="InterPro" id="IPR025951">
    <property type="entry name" value="GXWXG_dom"/>
</dbReference>
<dbReference type="Proteomes" id="UP000068243">
    <property type="component" value="Unassembled WGS sequence"/>
</dbReference>
<protein>
    <submittedName>
        <fullName evidence="2">Similar to An08g08120</fullName>
    </submittedName>
</protein>
<dbReference type="AlphaFoldDB" id="A0A100IUJ0"/>
<evidence type="ECO:0000313" key="2">
    <source>
        <dbReference type="EMBL" id="GAQ47635.1"/>
    </source>
</evidence>
<sequence>MLQLVKTLTTHQFTHISTPKTLITELIFAGRSAADKYISLANALEQLDPAEVDHVYNELEPVDPNSLEGEWDMHVIDTGHPAQALAEDILPLLSTMDFDEDAEKVHKIKFHGAPGNLVIPGDQASTRRFRYVDASTIAATNGYRAYYGNSGVLHFYLTRAEDQCYIG</sequence>
<dbReference type="Gene3D" id="2.40.128.580">
    <property type="entry name" value="GXWXG domain"/>
    <property type="match status" value="1"/>
</dbReference>
<reference evidence="3" key="1">
    <citation type="journal article" date="2016" name="Genome Announc.">
        <title>Draft genome sequence of Aspergillus niger strain An76.</title>
        <authorList>
            <person name="Gong W."/>
            <person name="Cheng Z."/>
            <person name="Zhang H."/>
            <person name="Liu L."/>
            <person name="Gao P."/>
            <person name="Wang L."/>
        </authorList>
    </citation>
    <scope>NUCLEOTIDE SEQUENCE [LARGE SCALE GENOMIC DNA]</scope>
    <source>
        <strain evidence="3">An76</strain>
    </source>
</reference>
<evidence type="ECO:0000313" key="3">
    <source>
        <dbReference type="Proteomes" id="UP000068243"/>
    </source>
</evidence>
<dbReference type="VEuPathDB" id="FungiDB:ATCC64974_100160"/>
<feature type="domain" description="GXWXG" evidence="1">
    <location>
        <begin position="55"/>
        <end position="92"/>
    </location>
</feature>